<dbReference type="Pfam" id="PF02554">
    <property type="entry name" value="CstA"/>
    <property type="match status" value="3"/>
</dbReference>
<feature type="transmembrane region" description="Helical" evidence="7">
    <location>
        <begin position="243"/>
        <end position="260"/>
    </location>
</feature>
<feature type="transmembrane region" description="Helical" evidence="7">
    <location>
        <begin position="281"/>
        <end position="305"/>
    </location>
</feature>
<feature type="transmembrane region" description="Helical" evidence="7">
    <location>
        <begin position="188"/>
        <end position="209"/>
    </location>
</feature>
<reference evidence="11 12" key="1">
    <citation type="submission" date="2018-08" db="EMBL/GenBank/DDBJ databases">
        <title>A genome reference for cultivated species of the human gut microbiota.</title>
        <authorList>
            <person name="Zou Y."/>
            <person name="Xue W."/>
            <person name="Luo G."/>
        </authorList>
    </citation>
    <scope>NUCLEOTIDE SEQUENCE [LARGE SCALE GENOMIC DNA]</scope>
    <source>
        <strain evidence="9 11">AF24-12</strain>
        <strain evidence="10 12">AM22-1</strain>
    </source>
</reference>
<feature type="transmembrane region" description="Helical" evidence="7">
    <location>
        <begin position="348"/>
        <end position="373"/>
    </location>
</feature>
<feature type="transmembrane region" description="Helical" evidence="7">
    <location>
        <begin position="483"/>
        <end position="503"/>
    </location>
</feature>
<feature type="transmembrane region" description="Helical" evidence="7">
    <location>
        <begin position="163"/>
        <end position="181"/>
    </location>
</feature>
<feature type="domain" description="CstA N-terminal" evidence="8">
    <location>
        <begin position="154"/>
        <end position="301"/>
    </location>
</feature>
<dbReference type="InterPro" id="IPR051605">
    <property type="entry name" value="CstA"/>
</dbReference>
<keyword evidence="3" id="KW-1003">Cell membrane</keyword>
<feature type="transmembrane region" description="Helical" evidence="7">
    <location>
        <begin position="453"/>
        <end position="477"/>
    </location>
</feature>
<comment type="similarity">
    <text evidence="2">Belongs to the peptide transporter carbon starvation (CstA) (TC 2.A.114) family.</text>
</comment>
<dbReference type="GO" id="GO:0009267">
    <property type="term" value="P:cellular response to starvation"/>
    <property type="evidence" value="ECO:0007669"/>
    <property type="project" value="InterPro"/>
</dbReference>
<evidence type="ECO:0000313" key="9">
    <source>
        <dbReference type="EMBL" id="RGS14260.1"/>
    </source>
</evidence>
<evidence type="ECO:0000259" key="8">
    <source>
        <dbReference type="Pfam" id="PF02554"/>
    </source>
</evidence>
<name>A0A3R5WJC8_9BACT</name>
<dbReference type="Proteomes" id="UP000286501">
    <property type="component" value="Unassembled WGS sequence"/>
</dbReference>
<dbReference type="InterPro" id="IPR003706">
    <property type="entry name" value="CstA_N"/>
</dbReference>
<evidence type="ECO:0000256" key="4">
    <source>
        <dbReference type="ARBA" id="ARBA00022692"/>
    </source>
</evidence>
<feature type="transmembrane region" description="Helical" evidence="7">
    <location>
        <begin position="74"/>
        <end position="94"/>
    </location>
</feature>
<feature type="domain" description="CstA N-terminal" evidence="8">
    <location>
        <begin position="357"/>
        <end position="466"/>
    </location>
</feature>
<keyword evidence="5 7" id="KW-1133">Transmembrane helix</keyword>
<dbReference type="GO" id="GO:0005886">
    <property type="term" value="C:plasma membrane"/>
    <property type="evidence" value="ECO:0007669"/>
    <property type="project" value="UniProtKB-SubCell"/>
</dbReference>
<dbReference type="EMBL" id="QRIN01000009">
    <property type="protein sequence ID" value="RHG68079.1"/>
    <property type="molecule type" value="Genomic_DNA"/>
</dbReference>
<gene>
    <name evidence="10" type="ORF">DW250_03130</name>
    <name evidence="9" type="ORF">DWY11_10955</name>
</gene>
<evidence type="ECO:0000256" key="3">
    <source>
        <dbReference type="ARBA" id="ARBA00022475"/>
    </source>
</evidence>
<feature type="transmembrane region" description="Helical" evidence="7">
    <location>
        <begin position="394"/>
        <end position="413"/>
    </location>
</feature>
<comment type="subcellular location">
    <subcellularLocation>
        <location evidence="1">Cell membrane</location>
        <topology evidence="1">Multi-pass membrane protein</topology>
    </subcellularLocation>
</comment>
<comment type="caution">
    <text evidence="9">The sequence shown here is derived from an EMBL/GenBank/DDBJ whole genome shotgun (WGS) entry which is preliminary data.</text>
</comment>
<dbReference type="AlphaFoldDB" id="A0A3R5WJC8"/>
<dbReference type="PANTHER" id="PTHR30252:SF4">
    <property type="entry name" value="CARBON STARVATION"/>
    <property type="match status" value="1"/>
</dbReference>
<evidence type="ECO:0000256" key="5">
    <source>
        <dbReference type="ARBA" id="ARBA00022989"/>
    </source>
</evidence>
<evidence type="ECO:0000256" key="6">
    <source>
        <dbReference type="ARBA" id="ARBA00023136"/>
    </source>
</evidence>
<evidence type="ECO:0000313" key="10">
    <source>
        <dbReference type="EMBL" id="RHG68079.1"/>
    </source>
</evidence>
<feature type="domain" description="CstA N-terminal" evidence="8">
    <location>
        <begin position="4"/>
        <end position="142"/>
    </location>
</feature>
<evidence type="ECO:0000313" key="12">
    <source>
        <dbReference type="Proteomes" id="UP000286501"/>
    </source>
</evidence>
<evidence type="ECO:0000256" key="2">
    <source>
        <dbReference type="ARBA" id="ARBA00007755"/>
    </source>
</evidence>
<feature type="transmembrane region" description="Helical" evidence="7">
    <location>
        <begin position="425"/>
        <end position="446"/>
    </location>
</feature>
<sequence length="510" mass="56348">MVSFVISLVALVLGYLLYGKFVAHVFGPDDRPTPAVTKADGVDFMVLPSWKIFMIQFLNIAGTGPIFGAIMGAWYGPVAYLWIIFGCIFAGAMHDYMSGMLSIRNGGAGLPELVGKYLGGRTKKVMLVFSVLLLMMVGAVFVYSPAIIMSGICNTDAFWGSQMFWIVVIFVYYVIATLLPIDKIIGKVYPLFAFSLLFMAGALMIGLFVKWPTLPELWSNLQSCNLNENPAWLGTESFVQKSPIFPCLFITIACGAISGFHATQSPLMARCMKNEKMGRPIFYGAMITEGIVALIWATVSMYFFYYGGWRECVSPEAAQQFIAQFDGGKSLIQNFDAPTVVKIVCSSWLGVAGGILALLGVVAAPITSGDTALRSARLIIAEFIGLEQRSMRKRLYICVPLFALTVGILVWQMENPDGFNIIWQYFGWANQTLSVFTLWTLTVYLVQQKKPFVMTLVPALFMTVICSTFLLISPTALALGESLAYTGSVIILVIALVWFLGWYRSYQKKQ</sequence>
<feature type="transmembrane region" description="Helical" evidence="7">
    <location>
        <begin position="125"/>
        <end position="143"/>
    </location>
</feature>
<evidence type="ECO:0000256" key="1">
    <source>
        <dbReference type="ARBA" id="ARBA00004651"/>
    </source>
</evidence>
<evidence type="ECO:0000313" key="11">
    <source>
        <dbReference type="Proteomes" id="UP000283872"/>
    </source>
</evidence>
<evidence type="ECO:0000256" key="7">
    <source>
        <dbReference type="SAM" id="Phobius"/>
    </source>
</evidence>
<protein>
    <submittedName>
        <fullName evidence="9">Carbon starvation protein A</fullName>
    </submittedName>
</protein>
<organism evidence="9 11">
    <name type="scientific">Segatella copri</name>
    <dbReference type="NCBI Taxonomy" id="165179"/>
    <lineage>
        <taxon>Bacteria</taxon>
        <taxon>Pseudomonadati</taxon>
        <taxon>Bacteroidota</taxon>
        <taxon>Bacteroidia</taxon>
        <taxon>Bacteroidales</taxon>
        <taxon>Prevotellaceae</taxon>
        <taxon>Segatella</taxon>
    </lineage>
</organism>
<proteinExistence type="inferred from homology"/>
<dbReference type="PANTHER" id="PTHR30252">
    <property type="entry name" value="INNER MEMBRANE PEPTIDE TRANSPORTER"/>
    <property type="match status" value="1"/>
</dbReference>
<dbReference type="EMBL" id="QRVA01000028">
    <property type="protein sequence ID" value="RGS14260.1"/>
    <property type="molecule type" value="Genomic_DNA"/>
</dbReference>
<dbReference type="RefSeq" id="WP_118086014.1">
    <property type="nucleotide sequence ID" value="NZ_JAVRBH010000001.1"/>
</dbReference>
<keyword evidence="6 7" id="KW-0472">Membrane</keyword>
<keyword evidence="4 7" id="KW-0812">Transmembrane</keyword>
<accession>A0A3R5WJC8</accession>
<dbReference type="Proteomes" id="UP000283872">
    <property type="component" value="Unassembled WGS sequence"/>
</dbReference>